<dbReference type="RefSeq" id="WP_128392815.1">
    <property type="nucleotide sequence ID" value="NZ_SHKO01000002.1"/>
</dbReference>
<dbReference type="Proteomes" id="UP000293398">
    <property type="component" value="Unassembled WGS sequence"/>
</dbReference>
<evidence type="ECO:0000259" key="3">
    <source>
        <dbReference type="Pfam" id="PF01323"/>
    </source>
</evidence>
<dbReference type="CDD" id="cd03022">
    <property type="entry name" value="DsbA_HCCA_Iso"/>
    <property type="match status" value="1"/>
</dbReference>
<dbReference type="Pfam" id="PF01323">
    <property type="entry name" value="DSBA"/>
    <property type="match status" value="1"/>
</dbReference>
<dbReference type="OrthoDB" id="8560325at2"/>
<comment type="caution">
    <text evidence="4">The sequence shown here is derived from an EMBL/GenBank/DDBJ whole genome shotgun (WGS) entry which is preliminary data.</text>
</comment>
<dbReference type="GO" id="GO:1901170">
    <property type="term" value="P:naphthalene catabolic process"/>
    <property type="evidence" value="ECO:0007669"/>
    <property type="project" value="InterPro"/>
</dbReference>
<dbReference type="GO" id="GO:0004364">
    <property type="term" value="F:glutathione transferase activity"/>
    <property type="evidence" value="ECO:0007669"/>
    <property type="project" value="TreeGrafter"/>
</dbReference>
<feature type="active site" description="Nucleophile" evidence="2">
    <location>
        <position position="13"/>
    </location>
</feature>
<dbReference type="GO" id="GO:0006749">
    <property type="term" value="P:glutathione metabolic process"/>
    <property type="evidence" value="ECO:0007669"/>
    <property type="project" value="TreeGrafter"/>
</dbReference>
<dbReference type="InterPro" id="IPR001853">
    <property type="entry name" value="DSBA-like_thioredoxin_dom"/>
</dbReference>
<name>A0A4Q7VEI9_9BURK</name>
<dbReference type="EC" id="5.99.1.4" evidence="1"/>
<keyword evidence="5" id="KW-1185">Reference proteome</keyword>
<comment type="similarity">
    <text evidence="1">Belongs to the GST superfamily. NadH family.</text>
</comment>
<organism evidence="4 5">
    <name type="scientific">Advenella incenata</name>
    <dbReference type="NCBI Taxonomy" id="267800"/>
    <lineage>
        <taxon>Bacteria</taxon>
        <taxon>Pseudomonadati</taxon>
        <taxon>Pseudomonadota</taxon>
        <taxon>Betaproteobacteria</taxon>
        <taxon>Burkholderiales</taxon>
        <taxon>Alcaligenaceae</taxon>
    </lineage>
</organism>
<evidence type="ECO:0000256" key="2">
    <source>
        <dbReference type="PIRSR" id="PIRSR006386-1"/>
    </source>
</evidence>
<evidence type="ECO:0000313" key="4">
    <source>
        <dbReference type="EMBL" id="RZT94534.1"/>
    </source>
</evidence>
<proteinExistence type="inferred from homology"/>
<evidence type="ECO:0000256" key="1">
    <source>
        <dbReference type="PIRNR" id="PIRNR006386"/>
    </source>
</evidence>
<dbReference type="AlphaFoldDB" id="A0A4Q7VEI9"/>
<sequence length="200" mass="23147">MTSHVDYYFSVASPWTYLGHERFSKLAERHDLDVSFRPVDFTRVLHASGGLLYQHRSEQRRRYRQVELDRWRHYLDIALTLEPAYYPVDRTPAGLLMVACRHLPQQTRFGLLQAILASIWRDNLDISNWQVLTSLLNNEGLDADAILAETRQPACQHLLERHTDDAIEAGVFGVPSYVLEEEIFWGQDRLDLLARALEAG</sequence>
<dbReference type="InterPro" id="IPR036249">
    <property type="entry name" value="Thioredoxin-like_sf"/>
</dbReference>
<dbReference type="InterPro" id="IPR044087">
    <property type="entry name" value="NahD-like"/>
</dbReference>
<evidence type="ECO:0000313" key="5">
    <source>
        <dbReference type="Proteomes" id="UP000293398"/>
    </source>
</evidence>
<dbReference type="GO" id="GO:0018845">
    <property type="term" value="F:2-hydroxychromene-2-carboxylate isomerase activity"/>
    <property type="evidence" value="ECO:0007669"/>
    <property type="project" value="UniProtKB-UniRule"/>
</dbReference>
<dbReference type="InterPro" id="IPR014440">
    <property type="entry name" value="HCCAis_GSTk"/>
</dbReference>
<dbReference type="Gene3D" id="3.40.30.10">
    <property type="entry name" value="Glutaredoxin"/>
    <property type="match status" value="1"/>
</dbReference>
<dbReference type="PIRSF" id="PIRSF006386">
    <property type="entry name" value="HCCAis_GSTk"/>
    <property type="match status" value="1"/>
</dbReference>
<dbReference type="SUPFAM" id="SSF52833">
    <property type="entry name" value="Thioredoxin-like"/>
    <property type="match status" value="1"/>
</dbReference>
<comment type="catalytic activity">
    <reaction evidence="1">
        <text>2-hydroxychromene-2-carboxylate = (3E)-4-(2-hydroxyphenyl)-2-oxobut-3-enoate</text>
        <dbReference type="Rhea" id="RHEA:27401"/>
        <dbReference type="ChEBI" id="CHEBI:59350"/>
        <dbReference type="ChEBI" id="CHEBI:59353"/>
        <dbReference type="EC" id="5.99.1.4"/>
    </reaction>
</comment>
<dbReference type="PANTHER" id="PTHR42943:SF2">
    <property type="entry name" value="GLUTATHIONE S-TRANSFERASE KAPPA 1"/>
    <property type="match status" value="1"/>
</dbReference>
<protein>
    <recommendedName>
        <fullName evidence="1">2-hydroxychromene-2-carboxylate isomerase</fullName>
        <ecNumber evidence="1">5.99.1.4</ecNumber>
    </recommendedName>
</protein>
<dbReference type="InterPro" id="IPR051924">
    <property type="entry name" value="GST_Kappa/NadH"/>
</dbReference>
<dbReference type="EMBL" id="SHKO01000002">
    <property type="protein sequence ID" value="RZT94534.1"/>
    <property type="molecule type" value="Genomic_DNA"/>
</dbReference>
<reference evidence="4 5" key="1">
    <citation type="submission" date="2019-02" db="EMBL/GenBank/DDBJ databases">
        <title>Genomic Encyclopedia of Type Strains, Phase IV (KMG-IV): sequencing the most valuable type-strain genomes for metagenomic binning, comparative biology and taxonomic classification.</title>
        <authorList>
            <person name="Goeker M."/>
        </authorList>
    </citation>
    <scope>NUCLEOTIDE SEQUENCE [LARGE SCALE GENOMIC DNA]</scope>
    <source>
        <strain evidence="4 5">DSM 23814</strain>
    </source>
</reference>
<dbReference type="PANTHER" id="PTHR42943">
    <property type="entry name" value="GLUTATHIONE S-TRANSFERASE KAPPA"/>
    <property type="match status" value="1"/>
</dbReference>
<keyword evidence="1 4" id="KW-0413">Isomerase</keyword>
<dbReference type="GO" id="GO:0004602">
    <property type="term" value="F:glutathione peroxidase activity"/>
    <property type="evidence" value="ECO:0007669"/>
    <property type="project" value="TreeGrafter"/>
</dbReference>
<gene>
    <name evidence="4" type="ORF">EV681_2955</name>
</gene>
<feature type="domain" description="DSBA-like thioredoxin" evidence="3">
    <location>
        <begin position="5"/>
        <end position="197"/>
    </location>
</feature>
<accession>A0A4Q7VEI9</accession>